<name>A0AAE8MM36_9HYPO</name>
<proteinExistence type="predicted"/>
<dbReference type="Proteomes" id="UP001187734">
    <property type="component" value="Unassembled WGS sequence"/>
</dbReference>
<evidence type="ECO:0000313" key="3">
    <source>
        <dbReference type="Proteomes" id="UP001187734"/>
    </source>
</evidence>
<dbReference type="AlphaFoldDB" id="A0AAE8MM36"/>
<evidence type="ECO:0000313" key="2">
    <source>
        <dbReference type="EMBL" id="SPJ88756.1"/>
    </source>
</evidence>
<organism evidence="2 3">
    <name type="scientific">Fusarium torulosum</name>
    <dbReference type="NCBI Taxonomy" id="33205"/>
    <lineage>
        <taxon>Eukaryota</taxon>
        <taxon>Fungi</taxon>
        <taxon>Dikarya</taxon>
        <taxon>Ascomycota</taxon>
        <taxon>Pezizomycotina</taxon>
        <taxon>Sordariomycetes</taxon>
        <taxon>Hypocreomycetidae</taxon>
        <taxon>Hypocreales</taxon>
        <taxon>Nectriaceae</taxon>
        <taxon>Fusarium</taxon>
    </lineage>
</organism>
<evidence type="ECO:0000256" key="1">
    <source>
        <dbReference type="SAM" id="MobiDB-lite"/>
    </source>
</evidence>
<keyword evidence="3" id="KW-1185">Reference proteome</keyword>
<dbReference type="EMBL" id="ONZP01000629">
    <property type="protein sequence ID" value="SPJ88756.1"/>
    <property type="molecule type" value="Genomic_DNA"/>
</dbReference>
<sequence length="74" mass="7856">MSTETISITSVQVSSTEEDVGEESNEATNSVRAISANFTTVTHLGLGRPNSASITSALQQNAVDLYRHSSTGWL</sequence>
<accession>A0AAE8MM36</accession>
<reference evidence="2" key="1">
    <citation type="submission" date="2018-03" db="EMBL/GenBank/DDBJ databases">
        <authorList>
            <person name="Guldener U."/>
        </authorList>
    </citation>
    <scope>NUCLEOTIDE SEQUENCE</scope>
</reference>
<protein>
    <submittedName>
        <fullName evidence="2">Uncharacterized protein</fullName>
    </submittedName>
</protein>
<feature type="region of interest" description="Disordered" evidence="1">
    <location>
        <begin position="1"/>
        <end position="28"/>
    </location>
</feature>
<feature type="compositionally biased region" description="Low complexity" evidence="1">
    <location>
        <begin position="1"/>
        <end position="15"/>
    </location>
</feature>
<feature type="compositionally biased region" description="Acidic residues" evidence="1">
    <location>
        <begin position="16"/>
        <end position="25"/>
    </location>
</feature>
<gene>
    <name evidence="2" type="ORF">FTOL_12650</name>
</gene>
<comment type="caution">
    <text evidence="2">The sequence shown here is derived from an EMBL/GenBank/DDBJ whole genome shotgun (WGS) entry which is preliminary data.</text>
</comment>